<proteinExistence type="predicted"/>
<accession>A0A5J4ZJ13</accession>
<keyword evidence="2" id="KW-1185">Reference proteome</keyword>
<reference evidence="1 2" key="1">
    <citation type="submission" date="2019-09" db="EMBL/GenBank/DDBJ databases">
        <title>A chromosome-level genome assembly of the Chinese tupelo Nyssa sinensis.</title>
        <authorList>
            <person name="Yang X."/>
            <person name="Kang M."/>
            <person name="Yang Y."/>
            <person name="Xiong H."/>
            <person name="Wang M."/>
            <person name="Zhang Z."/>
            <person name="Wang Z."/>
            <person name="Wu H."/>
            <person name="Ma T."/>
            <person name="Liu J."/>
            <person name="Xi Z."/>
        </authorList>
    </citation>
    <scope>NUCLEOTIDE SEQUENCE [LARGE SCALE GENOMIC DNA]</scope>
    <source>
        <strain evidence="1">J267</strain>
        <tissue evidence="1">Leaf</tissue>
    </source>
</reference>
<evidence type="ECO:0000313" key="1">
    <source>
        <dbReference type="EMBL" id="KAA8518615.1"/>
    </source>
</evidence>
<dbReference type="Proteomes" id="UP000325577">
    <property type="component" value="Linkage Group LG7"/>
</dbReference>
<dbReference type="EMBL" id="CM018050">
    <property type="protein sequence ID" value="KAA8518615.1"/>
    <property type="molecule type" value="Genomic_DNA"/>
</dbReference>
<protein>
    <submittedName>
        <fullName evidence="1">Uncharacterized protein</fullName>
    </submittedName>
</protein>
<organism evidence="1 2">
    <name type="scientific">Nyssa sinensis</name>
    <dbReference type="NCBI Taxonomy" id="561372"/>
    <lineage>
        <taxon>Eukaryota</taxon>
        <taxon>Viridiplantae</taxon>
        <taxon>Streptophyta</taxon>
        <taxon>Embryophyta</taxon>
        <taxon>Tracheophyta</taxon>
        <taxon>Spermatophyta</taxon>
        <taxon>Magnoliopsida</taxon>
        <taxon>eudicotyledons</taxon>
        <taxon>Gunneridae</taxon>
        <taxon>Pentapetalae</taxon>
        <taxon>asterids</taxon>
        <taxon>Cornales</taxon>
        <taxon>Nyssaceae</taxon>
        <taxon>Nyssa</taxon>
    </lineage>
</organism>
<evidence type="ECO:0000313" key="2">
    <source>
        <dbReference type="Proteomes" id="UP000325577"/>
    </source>
</evidence>
<gene>
    <name evidence="1" type="ORF">F0562_016089</name>
</gene>
<name>A0A5J4ZJ13_9ASTE</name>
<sequence>MTVVDGLVTEVLRCKLMASVILHDSGRSYGGGSVAENTSMGAGHVKFREQKNQRRKRWAAAQDQCFMGFGWRWYFMGVGGRQRCRRTSNSPNQISIYPVDSDYW</sequence>
<dbReference type="AlphaFoldDB" id="A0A5J4ZJ13"/>